<dbReference type="OrthoDB" id="7338723at2"/>
<dbReference type="Proteomes" id="UP000184292">
    <property type="component" value="Unassembled WGS sequence"/>
</dbReference>
<feature type="chain" id="PRO_5012409624" evidence="7">
    <location>
        <begin position="21"/>
        <end position="256"/>
    </location>
</feature>
<evidence type="ECO:0000313" key="10">
    <source>
        <dbReference type="Proteomes" id="UP000184292"/>
    </source>
</evidence>
<dbReference type="GO" id="GO:0051603">
    <property type="term" value="P:proteolysis involved in protein catabolic process"/>
    <property type="evidence" value="ECO:0007669"/>
    <property type="project" value="TreeGrafter"/>
</dbReference>
<reference evidence="9 10" key="1">
    <citation type="submission" date="2016-11" db="EMBL/GenBank/DDBJ databases">
        <authorList>
            <person name="Jaros S."/>
            <person name="Januszkiewicz K."/>
            <person name="Wedrychowicz H."/>
        </authorList>
    </citation>
    <scope>NUCLEOTIDE SEQUENCE [LARGE SCALE GENOMIC DNA]</scope>
    <source>
        <strain evidence="9 10">DSM 100565</strain>
    </source>
</reference>
<keyword evidence="10" id="KW-1185">Reference proteome</keyword>
<dbReference type="PANTHER" id="PTHR22726">
    <property type="entry name" value="METALLOENDOPEPTIDASE OMA1"/>
    <property type="match status" value="1"/>
</dbReference>
<dbReference type="PROSITE" id="PS51257">
    <property type="entry name" value="PROKAR_LIPOPROTEIN"/>
    <property type="match status" value="1"/>
</dbReference>
<dbReference type="Pfam" id="PF01435">
    <property type="entry name" value="Peptidase_M48"/>
    <property type="match status" value="1"/>
</dbReference>
<dbReference type="EMBL" id="FQYO01000002">
    <property type="protein sequence ID" value="SHI58173.1"/>
    <property type="molecule type" value="Genomic_DNA"/>
</dbReference>
<dbReference type="AlphaFoldDB" id="A0A1M6CBA8"/>
<keyword evidence="2" id="KW-0479">Metal-binding</keyword>
<evidence type="ECO:0000256" key="3">
    <source>
        <dbReference type="ARBA" id="ARBA00022801"/>
    </source>
</evidence>
<evidence type="ECO:0000256" key="7">
    <source>
        <dbReference type="SAM" id="SignalP"/>
    </source>
</evidence>
<keyword evidence="4 6" id="KW-0862">Zinc</keyword>
<keyword evidence="5 6" id="KW-0482">Metalloprotease</keyword>
<evidence type="ECO:0000256" key="6">
    <source>
        <dbReference type="RuleBase" id="RU003983"/>
    </source>
</evidence>
<keyword evidence="1 6" id="KW-0645">Protease</keyword>
<dbReference type="InterPro" id="IPR001915">
    <property type="entry name" value="Peptidase_M48"/>
</dbReference>
<gene>
    <name evidence="9" type="ORF">SAMN05444417_1102</name>
</gene>
<dbReference type="CDD" id="cd07324">
    <property type="entry name" value="M48C_Oma1-like"/>
    <property type="match status" value="1"/>
</dbReference>
<dbReference type="Gene3D" id="3.30.2010.10">
    <property type="entry name" value="Metalloproteases ('zincins'), catalytic domain"/>
    <property type="match status" value="1"/>
</dbReference>
<dbReference type="RefSeq" id="WP_073326812.1">
    <property type="nucleotide sequence ID" value="NZ_FQYO01000002.1"/>
</dbReference>
<accession>A0A1M6CBA8</accession>
<comment type="cofactor">
    <cofactor evidence="6">
        <name>Zn(2+)</name>
        <dbReference type="ChEBI" id="CHEBI:29105"/>
    </cofactor>
    <text evidence="6">Binds 1 zinc ion per subunit.</text>
</comment>
<keyword evidence="3 6" id="KW-0378">Hydrolase</keyword>
<evidence type="ECO:0000256" key="4">
    <source>
        <dbReference type="ARBA" id="ARBA00022833"/>
    </source>
</evidence>
<sequence length="256" mass="26620">MTTRRLAALITALAGLSACAAPAPAPTGVAPSDVVVVGDRSVPAGAVPPSPASLDGRIQGLARAFVAVADRVEPAAEAACLRQAGPGVDCDFQIVLDDRTGAPPNAFQTEDRRGRPIIAFTVSLLGQVENADEMAFIIAHEAAHHIEGHLARQREYATLGATVFGQLAGAGGATDEAIRTAQQMGAVVGARTYSRDFELEADALGTVITAEAGYDPLVGSRFFFRLPDPGDRFLGTHPPNAQRLAIVQQTAARLGY</sequence>
<dbReference type="GO" id="GO:0004222">
    <property type="term" value="F:metalloendopeptidase activity"/>
    <property type="evidence" value="ECO:0007669"/>
    <property type="project" value="InterPro"/>
</dbReference>
<protein>
    <submittedName>
        <fullName evidence="9">Peptidase family M48</fullName>
    </submittedName>
</protein>
<feature type="signal peptide" evidence="7">
    <location>
        <begin position="1"/>
        <end position="20"/>
    </location>
</feature>
<evidence type="ECO:0000256" key="2">
    <source>
        <dbReference type="ARBA" id="ARBA00022723"/>
    </source>
</evidence>
<dbReference type="STRING" id="1447782.SAMN05444417_1102"/>
<organism evidence="9 10">
    <name type="scientific">Wenxinia saemankumensis</name>
    <dbReference type="NCBI Taxonomy" id="1447782"/>
    <lineage>
        <taxon>Bacteria</taxon>
        <taxon>Pseudomonadati</taxon>
        <taxon>Pseudomonadota</taxon>
        <taxon>Alphaproteobacteria</taxon>
        <taxon>Rhodobacterales</taxon>
        <taxon>Roseobacteraceae</taxon>
        <taxon>Wenxinia</taxon>
    </lineage>
</organism>
<comment type="similarity">
    <text evidence="6">Belongs to the peptidase M48 family.</text>
</comment>
<evidence type="ECO:0000259" key="8">
    <source>
        <dbReference type="Pfam" id="PF01435"/>
    </source>
</evidence>
<dbReference type="GO" id="GO:0016020">
    <property type="term" value="C:membrane"/>
    <property type="evidence" value="ECO:0007669"/>
    <property type="project" value="TreeGrafter"/>
</dbReference>
<proteinExistence type="inferred from homology"/>
<evidence type="ECO:0000256" key="1">
    <source>
        <dbReference type="ARBA" id="ARBA00022670"/>
    </source>
</evidence>
<evidence type="ECO:0000256" key="5">
    <source>
        <dbReference type="ARBA" id="ARBA00023049"/>
    </source>
</evidence>
<keyword evidence="7" id="KW-0732">Signal</keyword>
<name>A0A1M6CBA8_9RHOB</name>
<evidence type="ECO:0000313" key="9">
    <source>
        <dbReference type="EMBL" id="SHI58173.1"/>
    </source>
</evidence>
<dbReference type="PANTHER" id="PTHR22726:SF1">
    <property type="entry name" value="METALLOENDOPEPTIDASE OMA1, MITOCHONDRIAL"/>
    <property type="match status" value="1"/>
</dbReference>
<dbReference type="GO" id="GO:0046872">
    <property type="term" value="F:metal ion binding"/>
    <property type="evidence" value="ECO:0007669"/>
    <property type="project" value="UniProtKB-KW"/>
</dbReference>
<feature type="domain" description="Peptidase M48" evidence="8">
    <location>
        <begin position="92"/>
        <end position="249"/>
    </location>
</feature>
<dbReference type="InterPro" id="IPR051156">
    <property type="entry name" value="Mito/Outer_Membr_Metalloprot"/>
</dbReference>